<feature type="compositionally biased region" description="Polar residues" evidence="1">
    <location>
        <begin position="23"/>
        <end position="35"/>
    </location>
</feature>
<dbReference type="AlphaFoldDB" id="A0A0A9DT89"/>
<feature type="compositionally biased region" description="Low complexity" evidence="1">
    <location>
        <begin position="1"/>
        <end position="13"/>
    </location>
</feature>
<dbReference type="EMBL" id="GBRH01209015">
    <property type="protein sequence ID" value="JAD88880.1"/>
    <property type="molecule type" value="Transcribed_RNA"/>
</dbReference>
<organism evidence="2">
    <name type="scientific">Arundo donax</name>
    <name type="common">Giant reed</name>
    <name type="synonym">Donax arundinaceus</name>
    <dbReference type="NCBI Taxonomy" id="35708"/>
    <lineage>
        <taxon>Eukaryota</taxon>
        <taxon>Viridiplantae</taxon>
        <taxon>Streptophyta</taxon>
        <taxon>Embryophyta</taxon>
        <taxon>Tracheophyta</taxon>
        <taxon>Spermatophyta</taxon>
        <taxon>Magnoliopsida</taxon>
        <taxon>Liliopsida</taxon>
        <taxon>Poales</taxon>
        <taxon>Poaceae</taxon>
        <taxon>PACMAD clade</taxon>
        <taxon>Arundinoideae</taxon>
        <taxon>Arundineae</taxon>
        <taxon>Arundo</taxon>
    </lineage>
</organism>
<sequence>MTSRTGLSSSSGSPLAVGPYSGSPRSCTGCSPSVLSSPWRKLEPLLPQLGIPRLHQTWHPTQRAHRYQLLQLSSWLSSPLS</sequence>
<feature type="region of interest" description="Disordered" evidence="1">
    <location>
        <begin position="1"/>
        <end position="35"/>
    </location>
</feature>
<name>A0A0A9DT89_ARUDO</name>
<proteinExistence type="predicted"/>
<evidence type="ECO:0000313" key="2">
    <source>
        <dbReference type="EMBL" id="JAD88880.1"/>
    </source>
</evidence>
<reference evidence="2" key="2">
    <citation type="journal article" date="2015" name="Data Brief">
        <title>Shoot transcriptome of the giant reed, Arundo donax.</title>
        <authorList>
            <person name="Barrero R.A."/>
            <person name="Guerrero F.D."/>
            <person name="Moolhuijzen P."/>
            <person name="Goolsby J.A."/>
            <person name="Tidwell J."/>
            <person name="Bellgard S.E."/>
            <person name="Bellgard M.I."/>
        </authorList>
    </citation>
    <scope>NUCLEOTIDE SEQUENCE</scope>
    <source>
        <tissue evidence="2">Shoot tissue taken approximately 20 cm above the soil surface</tissue>
    </source>
</reference>
<accession>A0A0A9DT89</accession>
<reference evidence="2" key="1">
    <citation type="submission" date="2014-09" db="EMBL/GenBank/DDBJ databases">
        <authorList>
            <person name="Magalhaes I.L.F."/>
            <person name="Oliveira U."/>
            <person name="Santos F.R."/>
            <person name="Vidigal T.H.D.A."/>
            <person name="Brescovit A.D."/>
            <person name="Santos A.J."/>
        </authorList>
    </citation>
    <scope>NUCLEOTIDE SEQUENCE</scope>
    <source>
        <tissue evidence="2">Shoot tissue taken approximately 20 cm above the soil surface</tissue>
    </source>
</reference>
<protein>
    <submittedName>
        <fullName evidence="2">Uncharacterized protein</fullName>
    </submittedName>
</protein>
<evidence type="ECO:0000256" key="1">
    <source>
        <dbReference type="SAM" id="MobiDB-lite"/>
    </source>
</evidence>